<evidence type="ECO:0000256" key="1">
    <source>
        <dbReference type="SAM" id="MobiDB-lite"/>
    </source>
</evidence>
<organism evidence="2 3">
    <name type="scientific">Galerina marginata (strain CBS 339.88)</name>
    <dbReference type="NCBI Taxonomy" id="685588"/>
    <lineage>
        <taxon>Eukaryota</taxon>
        <taxon>Fungi</taxon>
        <taxon>Dikarya</taxon>
        <taxon>Basidiomycota</taxon>
        <taxon>Agaricomycotina</taxon>
        <taxon>Agaricomycetes</taxon>
        <taxon>Agaricomycetidae</taxon>
        <taxon>Agaricales</taxon>
        <taxon>Agaricineae</taxon>
        <taxon>Strophariaceae</taxon>
        <taxon>Galerina</taxon>
    </lineage>
</organism>
<dbReference type="Proteomes" id="UP000027222">
    <property type="component" value="Unassembled WGS sequence"/>
</dbReference>
<evidence type="ECO:0000313" key="3">
    <source>
        <dbReference type="Proteomes" id="UP000027222"/>
    </source>
</evidence>
<reference evidence="3" key="1">
    <citation type="journal article" date="2014" name="Proc. Natl. Acad. Sci. U.S.A.">
        <title>Extensive sampling of basidiomycete genomes demonstrates inadequacy of the white-rot/brown-rot paradigm for wood decay fungi.</title>
        <authorList>
            <person name="Riley R."/>
            <person name="Salamov A.A."/>
            <person name="Brown D.W."/>
            <person name="Nagy L.G."/>
            <person name="Floudas D."/>
            <person name="Held B.W."/>
            <person name="Levasseur A."/>
            <person name="Lombard V."/>
            <person name="Morin E."/>
            <person name="Otillar R."/>
            <person name="Lindquist E.A."/>
            <person name="Sun H."/>
            <person name="LaButti K.M."/>
            <person name="Schmutz J."/>
            <person name="Jabbour D."/>
            <person name="Luo H."/>
            <person name="Baker S.E."/>
            <person name="Pisabarro A.G."/>
            <person name="Walton J.D."/>
            <person name="Blanchette R.A."/>
            <person name="Henrissat B."/>
            <person name="Martin F."/>
            <person name="Cullen D."/>
            <person name="Hibbett D.S."/>
            <person name="Grigoriev I.V."/>
        </authorList>
    </citation>
    <scope>NUCLEOTIDE SEQUENCE [LARGE SCALE GENOMIC DNA]</scope>
    <source>
        <strain evidence="3">CBS 339.88</strain>
    </source>
</reference>
<keyword evidence="3" id="KW-1185">Reference proteome</keyword>
<dbReference type="HOGENOM" id="CLU_2049864_0_0_1"/>
<dbReference type="AlphaFoldDB" id="A0A067SZI2"/>
<protein>
    <submittedName>
        <fullName evidence="2">Uncharacterized protein</fullName>
    </submittedName>
</protein>
<evidence type="ECO:0000313" key="2">
    <source>
        <dbReference type="EMBL" id="KDR73094.1"/>
    </source>
</evidence>
<gene>
    <name evidence="2" type="ORF">GALMADRAFT_142779</name>
</gene>
<sequence>MLACSPLTIPTPLSTQKPTPQVLAVKDEGQRWEDPTIAPEYEKQGFGNRKETTDPTVPNPTFIRVDPAVSVLVAPTAFSIRSIYLPPSHQRILEPGDAVLESRLPTRNPAITCSADVHDN</sequence>
<feature type="region of interest" description="Disordered" evidence="1">
    <location>
        <begin position="1"/>
        <end position="21"/>
    </location>
</feature>
<dbReference type="EMBL" id="KL142387">
    <property type="protein sequence ID" value="KDR73094.1"/>
    <property type="molecule type" value="Genomic_DNA"/>
</dbReference>
<name>A0A067SZI2_GALM3</name>
<proteinExistence type="predicted"/>
<accession>A0A067SZI2</accession>